<dbReference type="EMBL" id="UFVR01000004">
    <property type="protein sequence ID" value="SUX46022.1"/>
    <property type="molecule type" value="Genomic_DNA"/>
</dbReference>
<feature type="transmembrane region" description="Helical" evidence="1">
    <location>
        <begin position="164"/>
        <end position="182"/>
    </location>
</feature>
<gene>
    <name evidence="3" type="ORF">NCTC13532_01550</name>
</gene>
<feature type="transmembrane region" description="Helical" evidence="1">
    <location>
        <begin position="97"/>
        <end position="116"/>
    </location>
</feature>
<dbReference type="InterPro" id="IPR000326">
    <property type="entry name" value="PAP2/HPO"/>
</dbReference>
<dbReference type="AlphaFoldDB" id="A0A381FIP5"/>
<dbReference type="InterPro" id="IPR036938">
    <property type="entry name" value="PAP2/HPO_sf"/>
</dbReference>
<keyword evidence="1" id="KW-1133">Transmembrane helix</keyword>
<keyword evidence="1" id="KW-0812">Transmembrane</keyword>
<evidence type="ECO:0000313" key="3">
    <source>
        <dbReference type="EMBL" id="SUX46022.1"/>
    </source>
</evidence>
<organism evidence="3 4">
    <name type="scientific">Chryseobacterium indoltheticum</name>
    <dbReference type="NCBI Taxonomy" id="254"/>
    <lineage>
        <taxon>Bacteria</taxon>
        <taxon>Pseudomonadati</taxon>
        <taxon>Bacteroidota</taxon>
        <taxon>Flavobacteriia</taxon>
        <taxon>Flavobacteriales</taxon>
        <taxon>Weeksellaceae</taxon>
        <taxon>Chryseobacterium group</taxon>
        <taxon>Chryseobacterium</taxon>
    </lineage>
</organism>
<sequence>MKEIRLLNFISKNKTVLYRWALIILPVIFVLLSAYVLLNPPQYLDIQISNEIQEHQTVNLNTIMIWISWLGRIPVSVSVVSLLSLFFDIIKKRQEALFILSSLLSGVIGLILKILINRPRPTDDLVILLEETKYQSFPSGHVLFYTMFFGSLAIIFWSWRKITLGIRSILAVICLSMIFIGAV</sequence>
<name>A0A381FIP5_9FLAO</name>
<feature type="transmembrane region" description="Helical" evidence="1">
    <location>
        <begin position="20"/>
        <end position="38"/>
    </location>
</feature>
<dbReference type="SUPFAM" id="SSF48317">
    <property type="entry name" value="Acid phosphatase/Vanadium-dependent haloperoxidase"/>
    <property type="match status" value="1"/>
</dbReference>
<accession>A0A381FIP5</accession>
<keyword evidence="1" id="KW-0472">Membrane</keyword>
<evidence type="ECO:0000259" key="2">
    <source>
        <dbReference type="Pfam" id="PF01569"/>
    </source>
</evidence>
<reference evidence="3 4" key="1">
    <citation type="submission" date="2018-06" db="EMBL/GenBank/DDBJ databases">
        <authorList>
            <consortium name="Pathogen Informatics"/>
            <person name="Doyle S."/>
        </authorList>
    </citation>
    <scope>NUCLEOTIDE SEQUENCE [LARGE SCALE GENOMIC DNA]</scope>
    <source>
        <strain evidence="3 4">NCTC13532</strain>
    </source>
</reference>
<protein>
    <submittedName>
        <fullName evidence="3">PAP2 superfamily</fullName>
    </submittedName>
</protein>
<dbReference type="Pfam" id="PF01569">
    <property type="entry name" value="PAP2"/>
    <property type="match status" value="1"/>
</dbReference>
<evidence type="ECO:0000256" key="1">
    <source>
        <dbReference type="SAM" id="Phobius"/>
    </source>
</evidence>
<feature type="domain" description="Phosphatidic acid phosphatase type 2/haloperoxidase" evidence="2">
    <location>
        <begin position="97"/>
        <end position="179"/>
    </location>
</feature>
<feature type="transmembrane region" description="Helical" evidence="1">
    <location>
        <begin position="136"/>
        <end position="157"/>
    </location>
</feature>
<evidence type="ECO:0000313" key="4">
    <source>
        <dbReference type="Proteomes" id="UP000254282"/>
    </source>
</evidence>
<dbReference type="Gene3D" id="1.20.144.10">
    <property type="entry name" value="Phosphatidic acid phosphatase type 2/haloperoxidase"/>
    <property type="match status" value="1"/>
</dbReference>
<dbReference type="Proteomes" id="UP000254282">
    <property type="component" value="Unassembled WGS sequence"/>
</dbReference>
<proteinExistence type="predicted"/>
<feature type="transmembrane region" description="Helical" evidence="1">
    <location>
        <begin position="63"/>
        <end position="85"/>
    </location>
</feature>